<protein>
    <recommendedName>
        <fullName evidence="4">Dihydrolipoamide acetyltransferase component of pyruvate dehydrogenase complex</fullName>
        <ecNumber evidence="4">2.3.1.-</ecNumber>
    </recommendedName>
</protein>
<keyword evidence="3 4" id="KW-0450">Lipoyl</keyword>
<reference evidence="7 8" key="1">
    <citation type="submission" date="2016-11" db="EMBL/GenBank/DDBJ databases">
        <authorList>
            <person name="Jaros S."/>
            <person name="Januszkiewicz K."/>
            <person name="Wedrychowicz H."/>
        </authorList>
    </citation>
    <scope>NUCLEOTIDE SEQUENCE [LARGE SCALE GENOMIC DNA]</scope>
    <source>
        <strain evidence="7 8">DSM 19557</strain>
    </source>
</reference>
<keyword evidence="7" id="KW-0670">Pyruvate</keyword>
<dbReference type="SUPFAM" id="SSF52777">
    <property type="entry name" value="CoA-dependent acyltransferases"/>
    <property type="match status" value="1"/>
</dbReference>
<accession>A0A1M6TK16</accession>
<proteinExistence type="inferred from homology"/>
<keyword evidence="5" id="KW-0175">Coiled coil</keyword>
<dbReference type="PANTHER" id="PTHR23151">
    <property type="entry name" value="DIHYDROLIPOAMIDE ACETYL/SUCCINYL-TRANSFERASE-RELATED"/>
    <property type="match status" value="1"/>
</dbReference>
<dbReference type="AlphaFoldDB" id="A0A1M6TK16"/>
<dbReference type="GO" id="GO:0045254">
    <property type="term" value="C:pyruvate dehydrogenase complex"/>
    <property type="evidence" value="ECO:0007669"/>
    <property type="project" value="InterPro"/>
</dbReference>
<dbReference type="EMBL" id="LT670846">
    <property type="protein sequence ID" value="SHK57253.1"/>
    <property type="molecule type" value="Genomic_DNA"/>
</dbReference>
<dbReference type="OrthoDB" id="9805770at2"/>
<organism evidence="7 8">
    <name type="scientific">Thermocrinis minervae</name>
    <dbReference type="NCBI Taxonomy" id="381751"/>
    <lineage>
        <taxon>Bacteria</taxon>
        <taxon>Pseudomonadati</taxon>
        <taxon>Aquificota</taxon>
        <taxon>Aquificia</taxon>
        <taxon>Aquificales</taxon>
        <taxon>Aquificaceae</taxon>
        <taxon>Thermocrinis</taxon>
    </lineage>
</organism>
<evidence type="ECO:0000256" key="3">
    <source>
        <dbReference type="ARBA" id="ARBA00022823"/>
    </source>
</evidence>
<evidence type="ECO:0000256" key="4">
    <source>
        <dbReference type="RuleBase" id="RU003423"/>
    </source>
</evidence>
<dbReference type="Pfam" id="PF00364">
    <property type="entry name" value="Biotin_lipoyl"/>
    <property type="match status" value="1"/>
</dbReference>
<dbReference type="PANTHER" id="PTHR23151:SF90">
    <property type="entry name" value="DIHYDROLIPOYLLYSINE-RESIDUE ACETYLTRANSFERASE COMPONENT OF PYRUVATE DEHYDROGENASE COMPLEX, MITOCHONDRIAL-RELATED"/>
    <property type="match status" value="1"/>
</dbReference>
<evidence type="ECO:0000259" key="6">
    <source>
        <dbReference type="PROSITE" id="PS50968"/>
    </source>
</evidence>
<comment type="cofactor">
    <cofactor evidence="1 4">
        <name>(R)-lipoate</name>
        <dbReference type="ChEBI" id="CHEBI:83088"/>
    </cofactor>
</comment>
<dbReference type="PROSITE" id="PS50968">
    <property type="entry name" value="BIOTINYL_LIPOYL"/>
    <property type="match status" value="1"/>
</dbReference>
<dbReference type="InterPro" id="IPR011053">
    <property type="entry name" value="Single_hybrid_motif"/>
</dbReference>
<dbReference type="InterPro" id="IPR001078">
    <property type="entry name" value="2-oxoacid_DH_actylTfrase"/>
</dbReference>
<dbReference type="InterPro" id="IPR003016">
    <property type="entry name" value="2-oxoA_DH_lipoyl-BS"/>
</dbReference>
<dbReference type="RefSeq" id="WP_079654572.1">
    <property type="nucleotide sequence ID" value="NZ_LT670846.1"/>
</dbReference>
<dbReference type="SUPFAM" id="SSF51230">
    <property type="entry name" value="Single hybrid motif"/>
    <property type="match status" value="1"/>
</dbReference>
<dbReference type="InterPro" id="IPR045257">
    <property type="entry name" value="E2/Pdx1"/>
</dbReference>
<dbReference type="Gene3D" id="3.30.559.10">
    <property type="entry name" value="Chloramphenicol acetyltransferase-like domain"/>
    <property type="match status" value="1"/>
</dbReference>
<keyword evidence="4 7" id="KW-0808">Transferase</keyword>
<evidence type="ECO:0000256" key="5">
    <source>
        <dbReference type="SAM" id="Coils"/>
    </source>
</evidence>
<evidence type="ECO:0000313" key="7">
    <source>
        <dbReference type="EMBL" id="SHK57253.1"/>
    </source>
</evidence>
<dbReference type="Gene3D" id="2.40.50.100">
    <property type="match status" value="1"/>
</dbReference>
<evidence type="ECO:0000256" key="1">
    <source>
        <dbReference type="ARBA" id="ARBA00001938"/>
    </source>
</evidence>
<dbReference type="PROSITE" id="PS00189">
    <property type="entry name" value="LIPOYL"/>
    <property type="match status" value="1"/>
</dbReference>
<keyword evidence="8" id="KW-1185">Reference proteome</keyword>
<dbReference type="Pfam" id="PF00198">
    <property type="entry name" value="2-oxoacid_dh"/>
    <property type="match status" value="1"/>
</dbReference>
<feature type="domain" description="Lipoyl-binding" evidence="6">
    <location>
        <begin position="2"/>
        <end position="77"/>
    </location>
</feature>
<dbReference type="CDD" id="cd06849">
    <property type="entry name" value="lipoyl_domain"/>
    <property type="match status" value="1"/>
</dbReference>
<dbReference type="GO" id="GO:0016746">
    <property type="term" value="F:acyltransferase activity"/>
    <property type="evidence" value="ECO:0007669"/>
    <property type="project" value="UniProtKB-KW"/>
</dbReference>
<feature type="coiled-coil region" evidence="5">
    <location>
        <begin position="301"/>
        <end position="335"/>
    </location>
</feature>
<gene>
    <name evidence="7" type="ORF">SAMN05444391_1495</name>
</gene>
<sequence length="414" mass="47089">MDYEIVMPQFSDTMERGKVVRWLKKEGEFVQKGDVIAEIEAEKAVMELQAFKSGILKAILVEEGQEVEVGKPIALLELKGEATQEKEPTVKEVTKQPKEEKPVFEKPKINVERLELPSGFASPYAKVLAKEYNINLEELQKEGRLPSPAHAKDVQEFLTERYFTPKALELLKEYELNIKEVLEEFGEVKITEDMLLAFIEKRGIPRKVPVSSVQKALIANLTKSVLSFPYFHIHEVFDFSFIPKIEGITLTHWIVKIVGDSMQVFERLRAIYREDHYLILPSSNVSVAVAVGEDLYNPVVKSVEKKNLRQIANELNQLRKRAEEKKLSLEEIQGATLTVSNLGMLGIRSFDAVLPYGHACIVAVGAMDQEGKAHLTFTFNHVVLNGFTAALFVKHLKERFSDRDYINFLLREVS</sequence>
<comment type="similarity">
    <text evidence="2 4">Belongs to the 2-oxoacid dehydrogenase family.</text>
</comment>
<dbReference type="GO" id="GO:0006086">
    <property type="term" value="P:pyruvate decarboxylation to acetyl-CoA"/>
    <property type="evidence" value="ECO:0007669"/>
    <property type="project" value="InterPro"/>
</dbReference>
<evidence type="ECO:0000256" key="2">
    <source>
        <dbReference type="ARBA" id="ARBA00007317"/>
    </source>
</evidence>
<evidence type="ECO:0000313" key="8">
    <source>
        <dbReference type="Proteomes" id="UP000189810"/>
    </source>
</evidence>
<dbReference type="InterPro" id="IPR023213">
    <property type="entry name" value="CAT-like_dom_sf"/>
</dbReference>
<dbReference type="STRING" id="381751.SAMN05444391_1495"/>
<dbReference type="InterPro" id="IPR000089">
    <property type="entry name" value="Biotin_lipoyl"/>
</dbReference>
<dbReference type="EC" id="2.3.1.-" evidence="4"/>
<name>A0A1M6TK16_9AQUI</name>
<dbReference type="Proteomes" id="UP000189810">
    <property type="component" value="Chromosome I"/>
</dbReference>
<keyword evidence="4" id="KW-0012">Acyltransferase</keyword>